<dbReference type="EMBL" id="ADBJ01000039">
    <property type="protein sequence ID" value="EFA77763.1"/>
    <property type="molecule type" value="Genomic_DNA"/>
</dbReference>
<dbReference type="GO" id="GO:0004029">
    <property type="term" value="F:aldehyde dehydrogenase (NAD+) activity"/>
    <property type="evidence" value="ECO:0007669"/>
    <property type="project" value="TreeGrafter"/>
</dbReference>
<proteinExistence type="predicted"/>
<dbReference type="STRING" id="670386.D3BL29"/>
<evidence type="ECO:0000259" key="1">
    <source>
        <dbReference type="Pfam" id="PF01370"/>
    </source>
</evidence>
<keyword evidence="3" id="KW-1185">Reference proteome</keyword>
<dbReference type="RefSeq" id="XP_020429891.1">
    <property type="nucleotide sequence ID" value="XM_020580058.1"/>
</dbReference>
<sequence length="537" mass="60207">MIQIILKNEYSKRDFQYKKVRYFVLSNKSVNIFKTINLRFCKATNQFKQQFSQLSNPVKNQICEKVRRNRNKGSTLACSSKRSQTVPLVSSPDSAPTVSAISPDTVPTVPAVSSPDATSTLDECDIPKLLQQHRLGAFYNTKTGMKDWNPTDGRVVNASFQINLVTGAVYFSAKFQVSNMLASSISDDLNMKTAFVTGGTGFLGSHVVEQLIKKEYIVCVLYRSEEKANKLKKIISSSIGSLDLLKFVKGDVNDYQSLMEGIPDCDNLFVFHLASITLTKDRVAQTKVNVDGVSNLIEVSLKKQVKRFIYTSSISTFVNGAKYGSILSESSKQCGPHNAYGYARTKFLAEELVRDAGKRGLEYVILNPGYIIGRYDEDNMGRLTKPEFQNLLQTTGNGGATFVSGEECARVLIIAAENAISPEGSQYLLGGVYSTWKDVVIAFRRELNFPNPENVRVLPTLVLRAISNLYKIWNYFTGKEIIDEEIKMIIESFSVDDSKAVKELGFNNKIPIEWMIKDCVNWSKNETQKQQQQQQQQ</sequence>
<dbReference type="InterPro" id="IPR051783">
    <property type="entry name" value="NAD(P)-dependent_oxidoreduct"/>
</dbReference>
<reference evidence="2 3" key="1">
    <citation type="journal article" date="2011" name="Genome Res.">
        <title>Phylogeny-wide analysis of social amoeba genomes highlights ancient origins for complex intercellular communication.</title>
        <authorList>
            <person name="Heidel A.J."/>
            <person name="Lawal H.M."/>
            <person name="Felder M."/>
            <person name="Schilde C."/>
            <person name="Helps N.R."/>
            <person name="Tunggal B."/>
            <person name="Rivero F."/>
            <person name="John U."/>
            <person name="Schleicher M."/>
            <person name="Eichinger L."/>
            <person name="Platzer M."/>
            <person name="Noegel A.A."/>
            <person name="Schaap P."/>
            <person name="Gloeckner G."/>
        </authorList>
    </citation>
    <scope>NUCLEOTIDE SEQUENCE [LARGE SCALE GENOMIC DNA]</scope>
    <source>
        <strain evidence="3">ATCC 26659 / Pp 5 / PN500</strain>
    </source>
</reference>
<organism evidence="2 3">
    <name type="scientific">Heterostelium pallidum (strain ATCC 26659 / Pp 5 / PN500)</name>
    <name type="common">Cellular slime mold</name>
    <name type="synonym">Polysphondylium pallidum</name>
    <dbReference type="NCBI Taxonomy" id="670386"/>
    <lineage>
        <taxon>Eukaryota</taxon>
        <taxon>Amoebozoa</taxon>
        <taxon>Evosea</taxon>
        <taxon>Eumycetozoa</taxon>
        <taxon>Dictyostelia</taxon>
        <taxon>Acytosteliales</taxon>
        <taxon>Acytosteliaceae</taxon>
        <taxon>Heterostelium</taxon>
    </lineage>
</organism>
<protein>
    <recommendedName>
        <fullName evidence="1">NAD-dependent epimerase/dehydratase domain-containing protein</fullName>
    </recommendedName>
</protein>
<dbReference type="SUPFAM" id="SSF51735">
    <property type="entry name" value="NAD(P)-binding Rossmann-fold domains"/>
    <property type="match status" value="1"/>
</dbReference>
<dbReference type="InterPro" id="IPR001509">
    <property type="entry name" value="Epimerase_deHydtase"/>
</dbReference>
<dbReference type="InterPro" id="IPR036291">
    <property type="entry name" value="NAD(P)-bd_dom_sf"/>
</dbReference>
<dbReference type="PANTHER" id="PTHR48079:SF6">
    <property type="entry name" value="NAD(P)-BINDING DOMAIN-CONTAINING PROTEIN-RELATED"/>
    <property type="match status" value="1"/>
</dbReference>
<feature type="domain" description="NAD-dependent epimerase/dehydratase" evidence="1">
    <location>
        <begin position="195"/>
        <end position="384"/>
    </location>
</feature>
<comment type="caution">
    <text evidence="2">The sequence shown here is derived from an EMBL/GenBank/DDBJ whole genome shotgun (WGS) entry which is preliminary data.</text>
</comment>
<dbReference type="PANTHER" id="PTHR48079">
    <property type="entry name" value="PROTEIN YEEZ"/>
    <property type="match status" value="1"/>
</dbReference>
<dbReference type="Pfam" id="PF01370">
    <property type="entry name" value="Epimerase"/>
    <property type="match status" value="1"/>
</dbReference>
<dbReference type="Gene3D" id="3.40.50.720">
    <property type="entry name" value="NAD(P)-binding Rossmann-like Domain"/>
    <property type="match status" value="1"/>
</dbReference>
<evidence type="ECO:0000313" key="3">
    <source>
        <dbReference type="Proteomes" id="UP000001396"/>
    </source>
</evidence>
<dbReference type="InParanoid" id="D3BL29"/>
<dbReference type="Proteomes" id="UP000001396">
    <property type="component" value="Unassembled WGS sequence"/>
</dbReference>
<dbReference type="GO" id="GO:0005737">
    <property type="term" value="C:cytoplasm"/>
    <property type="evidence" value="ECO:0007669"/>
    <property type="project" value="TreeGrafter"/>
</dbReference>
<gene>
    <name evidence="2" type="ORF">PPL_09261</name>
</gene>
<evidence type="ECO:0000313" key="2">
    <source>
        <dbReference type="EMBL" id="EFA77763.1"/>
    </source>
</evidence>
<name>D3BL29_HETP5</name>
<dbReference type="GeneID" id="31364736"/>
<accession>D3BL29</accession>
<dbReference type="AlphaFoldDB" id="D3BL29"/>